<sequence length="264" mass="29483">MNVLERLATDTADPELDALRQYDYESLFEVLETHRSSLDATRLGRLEWQFLPALGYSPSVPVLFEELAKDPKFFVEVISTVYRRHDGEEDAENMQEPANRETMAMNGYRLLEAWDVPPGFDGNAMDAKALATWLEEATPLLHERDRYRSGLHQFGQVLASSPADPDGTWPGTAVREVIEAAETDAIASGLFLAIVNGRGVTTRALGEGGEQERKLVEKYSDLAQKLQDGSPKTARILRKVAKSYQSDARREDLEAESFLSGMDD</sequence>
<proteinExistence type="predicted"/>
<organism evidence="2 3">
    <name type="scientific">Microlunatus kandeliicorticis</name>
    <dbReference type="NCBI Taxonomy" id="1759536"/>
    <lineage>
        <taxon>Bacteria</taxon>
        <taxon>Bacillati</taxon>
        <taxon>Actinomycetota</taxon>
        <taxon>Actinomycetes</taxon>
        <taxon>Propionibacteriales</taxon>
        <taxon>Propionibacteriaceae</taxon>
        <taxon>Microlunatus</taxon>
    </lineage>
</organism>
<accession>A0A7W3ISW7</accession>
<evidence type="ECO:0000256" key="1">
    <source>
        <dbReference type="SAM" id="MobiDB-lite"/>
    </source>
</evidence>
<evidence type="ECO:0000313" key="3">
    <source>
        <dbReference type="Proteomes" id="UP000523079"/>
    </source>
</evidence>
<comment type="caution">
    <text evidence="2">The sequence shown here is derived from an EMBL/GenBank/DDBJ whole genome shotgun (WGS) entry which is preliminary data.</text>
</comment>
<keyword evidence="3" id="KW-1185">Reference proteome</keyword>
<gene>
    <name evidence="2" type="ORF">FHX74_002246</name>
</gene>
<dbReference type="EMBL" id="JACGWT010000003">
    <property type="protein sequence ID" value="MBA8794627.1"/>
    <property type="molecule type" value="Genomic_DNA"/>
</dbReference>
<protein>
    <submittedName>
        <fullName evidence="2">Uncharacterized protein</fullName>
    </submittedName>
</protein>
<feature type="region of interest" description="Disordered" evidence="1">
    <location>
        <begin position="245"/>
        <end position="264"/>
    </location>
</feature>
<dbReference type="Proteomes" id="UP000523079">
    <property type="component" value="Unassembled WGS sequence"/>
</dbReference>
<dbReference type="AlphaFoldDB" id="A0A7W3ISW7"/>
<reference evidence="2 3" key="1">
    <citation type="submission" date="2020-07" db="EMBL/GenBank/DDBJ databases">
        <title>Sequencing the genomes of 1000 actinobacteria strains.</title>
        <authorList>
            <person name="Klenk H.-P."/>
        </authorList>
    </citation>
    <scope>NUCLEOTIDE SEQUENCE [LARGE SCALE GENOMIC DNA]</scope>
    <source>
        <strain evidence="2 3">DSM 100723</strain>
    </source>
</reference>
<name>A0A7W3ISW7_9ACTN</name>
<evidence type="ECO:0000313" key="2">
    <source>
        <dbReference type="EMBL" id="MBA8794627.1"/>
    </source>
</evidence>